<protein>
    <recommendedName>
        <fullName evidence="1">Probable branched-chain-amino-acid aminotransferase</fullName>
    </recommendedName>
</protein>
<dbReference type="InterPro" id="IPR036038">
    <property type="entry name" value="Aminotransferase-like"/>
</dbReference>
<name>A0A7C9RDK2_9BRAD</name>
<keyword evidence="2" id="KW-0032">Aminotransferase</keyword>
<keyword evidence="3" id="KW-1185">Reference proteome</keyword>
<dbReference type="InterPro" id="IPR043131">
    <property type="entry name" value="BCAT-like_N"/>
</dbReference>
<dbReference type="Proteomes" id="UP000480266">
    <property type="component" value="Unassembled WGS sequence"/>
</dbReference>
<dbReference type="GO" id="GO:0008483">
    <property type="term" value="F:transaminase activity"/>
    <property type="evidence" value="ECO:0007669"/>
    <property type="project" value="UniProtKB-KW"/>
</dbReference>
<sequence length="44" mass="5048">MSRIAYVNGQYRDMRDASVNIEDRGYQFSDGVYEVCEIRGGKVV</sequence>
<evidence type="ECO:0000313" key="2">
    <source>
        <dbReference type="EMBL" id="NGX94845.1"/>
    </source>
</evidence>
<dbReference type="EMBL" id="JAAMRR010000332">
    <property type="protein sequence ID" value="NGX94845.1"/>
    <property type="molecule type" value="Genomic_DNA"/>
</dbReference>
<organism evidence="2 3">
    <name type="scientific">Candidatus Afipia apatlaquensis</name>
    <dbReference type="NCBI Taxonomy" id="2712852"/>
    <lineage>
        <taxon>Bacteria</taxon>
        <taxon>Pseudomonadati</taxon>
        <taxon>Pseudomonadota</taxon>
        <taxon>Alphaproteobacteria</taxon>
        <taxon>Hyphomicrobiales</taxon>
        <taxon>Nitrobacteraceae</taxon>
        <taxon>Afipia</taxon>
    </lineage>
</organism>
<reference evidence="2" key="1">
    <citation type="submission" date="2020-02" db="EMBL/GenBank/DDBJ databases">
        <title>Draft genome sequence of Candidatus Afipia apatlaquensis IBT-C3, a potential strain for decolorization of textile dyes.</title>
        <authorList>
            <person name="Sanchez-Reyes A."/>
            <person name="Breton-Deval L."/>
            <person name="Mangelson H."/>
            <person name="Sanchez-Flores A."/>
        </authorList>
    </citation>
    <scope>NUCLEOTIDE SEQUENCE [LARGE SCALE GENOMIC DNA]</scope>
    <source>
        <strain evidence="2">IBT-C3</strain>
    </source>
</reference>
<dbReference type="SUPFAM" id="SSF56752">
    <property type="entry name" value="D-aminoacid aminotransferase-like PLP-dependent enzymes"/>
    <property type="match status" value="1"/>
</dbReference>
<proteinExistence type="predicted"/>
<gene>
    <name evidence="2" type="ORF">G4V63_06305</name>
</gene>
<evidence type="ECO:0000313" key="3">
    <source>
        <dbReference type="Proteomes" id="UP000480266"/>
    </source>
</evidence>
<accession>A0A7C9RDK2</accession>
<feature type="non-terminal residue" evidence="2">
    <location>
        <position position="44"/>
    </location>
</feature>
<dbReference type="Gene3D" id="3.30.470.10">
    <property type="match status" value="1"/>
</dbReference>
<dbReference type="AlphaFoldDB" id="A0A7C9RDK2"/>
<evidence type="ECO:0000256" key="1">
    <source>
        <dbReference type="ARBA" id="ARBA00014472"/>
    </source>
</evidence>
<keyword evidence="2" id="KW-0808">Transferase</keyword>
<comment type="caution">
    <text evidence="2">The sequence shown here is derived from an EMBL/GenBank/DDBJ whole genome shotgun (WGS) entry which is preliminary data.</text>
</comment>